<comment type="caution">
    <text evidence="2">The sequence shown here is derived from an EMBL/GenBank/DDBJ whole genome shotgun (WGS) entry which is preliminary data.</text>
</comment>
<protein>
    <recommendedName>
        <fullName evidence="4">DNA-directed RNA polymerase III subunit RPC5</fullName>
    </recommendedName>
</protein>
<reference evidence="2" key="1">
    <citation type="submission" date="2019-08" db="EMBL/GenBank/DDBJ databases">
        <title>The genome of the North American firefly Photinus pyralis.</title>
        <authorList>
            <consortium name="Photinus pyralis genome working group"/>
            <person name="Fallon T.R."/>
            <person name="Sander Lower S.E."/>
            <person name="Weng J.-K."/>
        </authorList>
    </citation>
    <scope>NUCLEOTIDE SEQUENCE</scope>
    <source>
        <strain evidence="2">TRF0915ILg1</strain>
        <tissue evidence="2">Whole body</tissue>
    </source>
</reference>
<keyword evidence="3" id="KW-1185">Reference proteome</keyword>
<sequence length="529" mass="60841">MKMEEEENSPVDVEDTNEDDPVVKEIPVFISQRLKEQLYVFQYPLRPKSNKASLNVRKCYVKPQNQSAKLEVQLNTACSNFDVGKAEEIAQRVDGPPDYRKNDKELYFENDILDKITYVSSKAVDESHNYAVGVYNGREFHITPLKGILRLKPYYPHLDREAKKKQETKQKEHSEDEAGPSKAQQVTVKFSSRSDNDKWKKSQATSYRKIMEKNAEESWIECDWHPEKSELSELEKSKLYAEDTRQFSIVNDSKDDDPVEYIRRLVPEDQEQAIIRPSLPSNVVSFSSLKTLPLWEQCKLLLKDAKMMSFQQLSLLLAGCEGLTTEGLLKTLPQVAVLVRGNWIVKSEILFPNNTFSAISGVPAELMCRARDYILILFTKNQYVERRKVSSVIRVPMEEIKEIFMGISKLRYNKGWELALPADVEFINKYPEIVQRQNVMWGQRETQLSDFFKETSSKEKKQRRKSKSVSEDSSKGVKRDGHGNIKDSYASSDTDSGTEKNKSSPIAARKNKIAKTMKCDNIINNKDNS</sequence>
<feature type="region of interest" description="Disordered" evidence="1">
    <location>
        <begin position="452"/>
        <end position="529"/>
    </location>
</feature>
<name>A0A8K0D7G0_IGNLU</name>
<accession>A0A8K0D7G0</accession>
<organism evidence="2 3">
    <name type="scientific">Ignelater luminosus</name>
    <name type="common">Cucubano</name>
    <name type="synonym">Pyrophorus luminosus</name>
    <dbReference type="NCBI Taxonomy" id="2038154"/>
    <lineage>
        <taxon>Eukaryota</taxon>
        <taxon>Metazoa</taxon>
        <taxon>Ecdysozoa</taxon>
        <taxon>Arthropoda</taxon>
        <taxon>Hexapoda</taxon>
        <taxon>Insecta</taxon>
        <taxon>Pterygota</taxon>
        <taxon>Neoptera</taxon>
        <taxon>Endopterygota</taxon>
        <taxon>Coleoptera</taxon>
        <taxon>Polyphaga</taxon>
        <taxon>Elateriformia</taxon>
        <taxon>Elateroidea</taxon>
        <taxon>Elateridae</taxon>
        <taxon>Agrypninae</taxon>
        <taxon>Pyrophorini</taxon>
        <taxon>Ignelater</taxon>
    </lineage>
</organism>
<dbReference type="AlphaFoldDB" id="A0A8K0D7G0"/>
<evidence type="ECO:0000256" key="1">
    <source>
        <dbReference type="SAM" id="MobiDB-lite"/>
    </source>
</evidence>
<dbReference type="OrthoDB" id="340681at2759"/>
<feature type="compositionally biased region" description="Basic and acidic residues" evidence="1">
    <location>
        <begin position="161"/>
        <end position="176"/>
    </location>
</feature>
<proteinExistence type="predicted"/>
<feature type="compositionally biased region" description="Polar residues" evidence="1">
    <location>
        <begin position="182"/>
        <end position="191"/>
    </location>
</feature>
<dbReference type="Proteomes" id="UP000801492">
    <property type="component" value="Unassembled WGS sequence"/>
</dbReference>
<dbReference type="PANTHER" id="PTHR12069:SF0">
    <property type="entry name" value="DNA-DIRECTED RNA POLYMERASE III SUBUNIT RPC5"/>
    <property type="match status" value="1"/>
</dbReference>
<feature type="region of interest" description="Disordered" evidence="1">
    <location>
        <begin position="161"/>
        <end position="197"/>
    </location>
</feature>
<dbReference type="GO" id="GO:0005666">
    <property type="term" value="C:RNA polymerase III complex"/>
    <property type="evidence" value="ECO:0007669"/>
    <property type="project" value="TreeGrafter"/>
</dbReference>
<evidence type="ECO:0008006" key="4">
    <source>
        <dbReference type="Google" id="ProtNLM"/>
    </source>
</evidence>
<dbReference type="PANTHER" id="PTHR12069">
    <property type="entry name" value="DNA-DIRECTED RNA POLYMERASES III 80 KDA POLYPEPTIDE RNA POLYMERASE III SUBUNIT 5"/>
    <property type="match status" value="1"/>
</dbReference>
<dbReference type="EMBL" id="VTPC01001942">
    <property type="protein sequence ID" value="KAF2900935.1"/>
    <property type="molecule type" value="Genomic_DNA"/>
</dbReference>
<evidence type="ECO:0000313" key="3">
    <source>
        <dbReference type="Proteomes" id="UP000801492"/>
    </source>
</evidence>
<dbReference type="Pfam" id="PF04801">
    <property type="entry name" value="RPC5"/>
    <property type="match status" value="1"/>
</dbReference>
<dbReference type="InterPro" id="IPR006886">
    <property type="entry name" value="RNA_pol_III_Rpc5"/>
</dbReference>
<feature type="compositionally biased region" description="Basic and acidic residues" evidence="1">
    <location>
        <begin position="468"/>
        <end position="485"/>
    </location>
</feature>
<dbReference type="GO" id="GO:0042797">
    <property type="term" value="P:tRNA transcription by RNA polymerase III"/>
    <property type="evidence" value="ECO:0007669"/>
    <property type="project" value="TreeGrafter"/>
</dbReference>
<gene>
    <name evidence="2" type="ORF">ILUMI_05258</name>
</gene>
<evidence type="ECO:0000313" key="2">
    <source>
        <dbReference type="EMBL" id="KAF2900935.1"/>
    </source>
</evidence>